<dbReference type="InterPro" id="IPR020845">
    <property type="entry name" value="AMP-binding_CS"/>
</dbReference>
<dbReference type="Pfam" id="PF00501">
    <property type="entry name" value="AMP-binding"/>
    <property type="match status" value="1"/>
</dbReference>
<organism evidence="3 4">
    <name type="scientific">Streptantibioticus rubrisoli</name>
    <dbReference type="NCBI Taxonomy" id="1387313"/>
    <lineage>
        <taxon>Bacteria</taxon>
        <taxon>Bacillati</taxon>
        <taxon>Actinomycetota</taxon>
        <taxon>Actinomycetes</taxon>
        <taxon>Kitasatosporales</taxon>
        <taxon>Streptomycetaceae</taxon>
        <taxon>Streptantibioticus</taxon>
    </lineage>
</organism>
<keyword evidence="4" id="KW-1185">Reference proteome</keyword>
<dbReference type="InterPro" id="IPR042099">
    <property type="entry name" value="ANL_N_sf"/>
</dbReference>
<evidence type="ECO:0000256" key="1">
    <source>
        <dbReference type="ARBA" id="ARBA00006432"/>
    </source>
</evidence>
<proteinExistence type="inferred from homology"/>
<dbReference type="SUPFAM" id="SSF56801">
    <property type="entry name" value="Acetyl-CoA synthetase-like"/>
    <property type="match status" value="1"/>
</dbReference>
<name>A0ABT1PC83_9ACTN</name>
<dbReference type="PANTHER" id="PTHR22754">
    <property type="entry name" value="DISCO-INTERACTING PROTEIN 2 DIP2 -RELATED"/>
    <property type="match status" value="1"/>
</dbReference>
<comment type="caution">
    <text evidence="3">The sequence shown here is derived from an EMBL/GenBank/DDBJ whole genome shotgun (WGS) entry which is preliminary data.</text>
</comment>
<dbReference type="Gene3D" id="3.30.300.30">
    <property type="match status" value="1"/>
</dbReference>
<protein>
    <submittedName>
        <fullName evidence="3">AMP-binding protein</fullName>
    </submittedName>
</protein>
<dbReference type="InterPro" id="IPR000873">
    <property type="entry name" value="AMP-dep_synth/lig_dom"/>
</dbReference>
<dbReference type="Proteomes" id="UP001206206">
    <property type="component" value="Unassembled WGS sequence"/>
</dbReference>
<dbReference type="RefSeq" id="WP_255925826.1">
    <property type="nucleotide sequence ID" value="NZ_JANFNH010000004.1"/>
</dbReference>
<dbReference type="PROSITE" id="PS00455">
    <property type="entry name" value="AMP_BINDING"/>
    <property type="match status" value="1"/>
</dbReference>
<dbReference type="EMBL" id="JANFNH010000004">
    <property type="protein sequence ID" value="MCQ4041833.1"/>
    <property type="molecule type" value="Genomic_DNA"/>
</dbReference>
<dbReference type="PANTHER" id="PTHR22754:SF32">
    <property type="entry name" value="DISCO-INTERACTING PROTEIN 2"/>
    <property type="match status" value="1"/>
</dbReference>
<feature type="domain" description="AMP-dependent synthetase/ligase" evidence="2">
    <location>
        <begin position="17"/>
        <end position="406"/>
    </location>
</feature>
<evidence type="ECO:0000313" key="3">
    <source>
        <dbReference type="EMBL" id="MCQ4041833.1"/>
    </source>
</evidence>
<dbReference type="InterPro" id="IPR045851">
    <property type="entry name" value="AMP-bd_C_sf"/>
</dbReference>
<sequence>MTEAHRSQTIIDALLDSVSRAPDRLAFRVIERSGEEFALSYADVCHLVGQTVAGLKTCGIEESDRVVIVLPTSRDFLSVYLGCLYAGIVPIVVAEPMDGRTAHYAANLRRLAEHAKARRIIVPAELADSLTPLLPIPVTTPSVLRGVPPRLNSPLPTPDSLAHLQATSGSTGAPKLAVVRHRNITANVHAIREAIQGKPDDVLVSWLPLFHDMGLIGISYALHARIPMVLSDPVNFLRNPVSWLQWISRYRGTLSPAPSSAFHMCVRVAQRRPPGDLDLSAWRVALCGAEPVHESTMRAFQTMFGRFGLPETTLRPVYGLAEATLAATISDVGRPYSVDRVDAEAAARGRAEPRSAADPRTTSVMCVGRVLPGHSLRVVDVDGAPLPDRTIGEIEVSGPSVIDGYLPEPDEELASTADDQLKRADGYLRTGDLGYQVDGELYVTGRRKDIVIVAGRNYVPNQLESFVEAVTDSPRTPAVVAVGVPDPTLRTEQLHLLLDTRLADGRDRRVITNQVRDALAEVFGIGGVTFHWVSRAELPRTTSGKIQRHLCRKMIEERRRTTELATTGD</sequence>
<evidence type="ECO:0000259" key="2">
    <source>
        <dbReference type="Pfam" id="PF00501"/>
    </source>
</evidence>
<comment type="similarity">
    <text evidence="1">Belongs to the ATP-dependent AMP-binding enzyme family.</text>
</comment>
<dbReference type="Gene3D" id="3.40.50.12780">
    <property type="entry name" value="N-terminal domain of ligase-like"/>
    <property type="match status" value="1"/>
</dbReference>
<accession>A0ABT1PC83</accession>
<evidence type="ECO:0000313" key="4">
    <source>
        <dbReference type="Proteomes" id="UP001206206"/>
    </source>
</evidence>
<gene>
    <name evidence="3" type="ORF">NON19_07265</name>
</gene>
<reference evidence="3 4" key="1">
    <citation type="submission" date="2022-06" db="EMBL/GenBank/DDBJ databases">
        <title>Draft genome sequence of type strain Streptomyces rubrisoli DSM 42083.</title>
        <authorList>
            <person name="Duangmal K."/>
            <person name="Klaysubun C."/>
        </authorList>
    </citation>
    <scope>NUCLEOTIDE SEQUENCE [LARGE SCALE GENOMIC DNA]</scope>
    <source>
        <strain evidence="3 4">DSM 42083</strain>
    </source>
</reference>